<dbReference type="AlphaFoldDB" id="F3ZSC6"/>
<dbReference type="SUPFAM" id="SSF46689">
    <property type="entry name" value="Homeodomain-like"/>
    <property type="match status" value="1"/>
</dbReference>
<keyword evidence="3" id="KW-0804">Transcription</keyword>
<evidence type="ECO:0000256" key="1">
    <source>
        <dbReference type="ARBA" id="ARBA00023015"/>
    </source>
</evidence>
<proteinExistence type="predicted"/>
<dbReference type="Gene3D" id="1.10.10.60">
    <property type="entry name" value="Homeodomain-like"/>
    <property type="match status" value="1"/>
</dbReference>
<accession>F3ZSC6</accession>
<evidence type="ECO:0000259" key="4">
    <source>
        <dbReference type="PROSITE" id="PS01124"/>
    </source>
</evidence>
<protein>
    <submittedName>
        <fullName evidence="5">Transcriptional regulator, AraC family</fullName>
    </submittedName>
</protein>
<dbReference type="PANTHER" id="PTHR43280:SF28">
    <property type="entry name" value="HTH-TYPE TRANSCRIPTIONAL ACTIVATOR RHAS"/>
    <property type="match status" value="1"/>
</dbReference>
<keyword evidence="6" id="KW-1185">Reference proteome</keyword>
<reference evidence="5 6" key="1">
    <citation type="journal article" date="2011" name="Stand. Genomic Sci.">
        <title>Non-contiguous finished genome sequence of Bacteroides coprosuis type strain (PC139).</title>
        <authorList>
            <person name="Land M."/>
            <person name="Held B."/>
            <person name="Gronow S."/>
            <person name="Abt B."/>
            <person name="Lucas S."/>
            <person name="Del Rio T.G."/>
            <person name="Nolan M."/>
            <person name="Tice H."/>
            <person name="Cheng J.F."/>
            <person name="Pitluck S."/>
            <person name="Liolios K."/>
            <person name="Pagani I."/>
            <person name="Ivanova N."/>
            <person name="Mavromatis K."/>
            <person name="Mikhailova N."/>
            <person name="Pati A."/>
            <person name="Tapia R."/>
            <person name="Han C."/>
            <person name="Goodwin L."/>
            <person name="Chen A."/>
            <person name="Palaniappan K."/>
            <person name="Hauser L."/>
            <person name="Brambilla E.M."/>
            <person name="Rohde M."/>
            <person name="Goker M."/>
            <person name="Detter J.C."/>
            <person name="Woyke T."/>
            <person name="Bristow J."/>
            <person name="Eisen J.A."/>
            <person name="Markowitz V."/>
            <person name="Hugenholtz P."/>
            <person name="Kyrpides N.C."/>
            <person name="Klenk H.P."/>
            <person name="Lapidus A."/>
        </authorList>
    </citation>
    <scope>NUCLEOTIDE SEQUENCE</scope>
    <source>
        <strain evidence="5 6">DSM 18011</strain>
    </source>
</reference>
<evidence type="ECO:0000313" key="6">
    <source>
        <dbReference type="Proteomes" id="UP000018439"/>
    </source>
</evidence>
<dbReference type="Pfam" id="PF12833">
    <property type="entry name" value="HTH_18"/>
    <property type="match status" value="1"/>
</dbReference>
<evidence type="ECO:0000313" key="5">
    <source>
        <dbReference type="EMBL" id="EGJ70863.1"/>
    </source>
</evidence>
<dbReference type="SMART" id="SM00342">
    <property type="entry name" value="HTH_ARAC"/>
    <property type="match status" value="1"/>
</dbReference>
<dbReference type="InterPro" id="IPR018060">
    <property type="entry name" value="HTH_AraC"/>
</dbReference>
<dbReference type="HOGENOM" id="CLU_121830_0_0_10"/>
<dbReference type="GO" id="GO:0003700">
    <property type="term" value="F:DNA-binding transcription factor activity"/>
    <property type="evidence" value="ECO:0007669"/>
    <property type="project" value="InterPro"/>
</dbReference>
<dbReference type="PROSITE" id="PS01124">
    <property type="entry name" value="HTH_ARAC_FAMILY_2"/>
    <property type="match status" value="1"/>
</dbReference>
<keyword evidence="2" id="KW-0238">DNA-binding</keyword>
<sequence length="200" mass="23105">MIVSFVYTLIVELIKMNIYIKNMVCPRCIMVVESEFEKLQIPICSVKLGKVETERNLSDEEVAKLSVRLEELGFELIDDKKNRLVEQVKTAIVELIYKNVKLTTNLSDFIGARLHMDYTYVSNLFSEIEGTTIEKYFIAQKIERVKELLVYDELSLSEIAFEMNYSSVAHLSSQFKKITGKTPSQFKLNGLENRKTIDKV</sequence>
<dbReference type="GO" id="GO:0043565">
    <property type="term" value="F:sequence-specific DNA binding"/>
    <property type="evidence" value="ECO:0007669"/>
    <property type="project" value="InterPro"/>
</dbReference>
<dbReference type="STRING" id="679937.Bcop_0645"/>
<feature type="domain" description="HTH araC/xylS-type" evidence="4">
    <location>
        <begin position="90"/>
        <end position="189"/>
    </location>
</feature>
<organism evidence="5 6">
    <name type="scientific">Bacteroides coprosuis DSM 18011</name>
    <dbReference type="NCBI Taxonomy" id="679937"/>
    <lineage>
        <taxon>Bacteria</taxon>
        <taxon>Pseudomonadati</taxon>
        <taxon>Bacteroidota</taxon>
        <taxon>Bacteroidia</taxon>
        <taxon>Bacteroidales</taxon>
        <taxon>Bacteroidaceae</taxon>
        <taxon>Bacteroides</taxon>
    </lineage>
</organism>
<dbReference type="InterPro" id="IPR009057">
    <property type="entry name" value="Homeodomain-like_sf"/>
</dbReference>
<evidence type="ECO:0000256" key="3">
    <source>
        <dbReference type="ARBA" id="ARBA00023163"/>
    </source>
</evidence>
<dbReference type="InterPro" id="IPR018062">
    <property type="entry name" value="HTH_AraC-typ_CS"/>
</dbReference>
<dbReference type="EMBL" id="CM001167">
    <property type="protein sequence ID" value="EGJ70863.1"/>
    <property type="molecule type" value="Genomic_DNA"/>
</dbReference>
<dbReference type="Proteomes" id="UP000018439">
    <property type="component" value="Chromosome"/>
</dbReference>
<dbReference type="PROSITE" id="PS00041">
    <property type="entry name" value="HTH_ARAC_FAMILY_1"/>
    <property type="match status" value="1"/>
</dbReference>
<dbReference type="PANTHER" id="PTHR43280">
    <property type="entry name" value="ARAC-FAMILY TRANSCRIPTIONAL REGULATOR"/>
    <property type="match status" value="1"/>
</dbReference>
<evidence type="ECO:0000256" key="2">
    <source>
        <dbReference type="ARBA" id="ARBA00023125"/>
    </source>
</evidence>
<dbReference type="eggNOG" id="COG2207">
    <property type="taxonomic scope" value="Bacteria"/>
</dbReference>
<keyword evidence="1" id="KW-0805">Transcription regulation</keyword>
<gene>
    <name evidence="5" type="ORF">Bcop_0645</name>
</gene>
<name>F3ZSC6_9BACE</name>